<dbReference type="PANTHER" id="PTHR38731:SF3">
    <property type="entry name" value="BLL6125 PROTEIN"/>
    <property type="match status" value="1"/>
</dbReference>
<evidence type="ECO:0000313" key="3">
    <source>
        <dbReference type="Proteomes" id="UP001156905"/>
    </source>
</evidence>
<dbReference type="SUPFAM" id="SSF51120">
    <property type="entry name" value="beta-Roll"/>
    <property type="match status" value="1"/>
</dbReference>
<sequence length="2997" mass="300664">MDGQGLHSPAFHSPANGHVDSFSVSGHGNLPQGAFVVPDPNLLFHGDFKRAGVDLVLSNDGHDFVIHDYFKGEKRAAIASPDGAHLTGDIVNALAGNVQYAQAASGAAAAQVIGHITKLTGSATAVRNGVSIILNNGDNVEKGDVLSTGADSTLGVTFIDGTVFGLSSNARMVLNEMVYDPNGSSNSSLLSLVAGTITFVAGETAKHGDMKIDTPVATMGIRGTAVLTEISFSIPSGGGDPQPQANFQVLVEPDGTTGSYILFDKVTLLPIATVNQAGQMIQISGGNVSVTNALLSPDVQKLITDVFSLKFTDNNTNTKLTNNSTDSITQDGNLLLIKTASGATAQATFVNTVNTGNGQPTNTPDKPTTYSRIPGAPDARSLDLNGNVKTAFTLTELDNKTGDTADLDVISAKITFFDFNLGDRPTVKVNFASFAYHNAQHDDVTAGLSDLQKADILATEAKIAVVAASDNNNAGSATWTYSVPDNAFDFLAAGETLTLTYRVRVDNNFADLNETAFIDITITVTGTNDTPVITSSVPTITFEGGTSVPGGPLTSEVPTSGTLTFTDVDLTDTHKVSVKLTGATLPDGSTVPPGPLAAFEKAMSVAIDTDSTGTGDGIIDWSLADLPVYLADFIPKGEVLTLTYTVTITDSQGATTTQTITVTIKGTDSPAVVWVATAEAGSPPGGFWKDAANWETGTVPTISDDVIVITDQLHGLMPSYPVTIDEAAFAKSLTMNDFGGPPPEVINQSTLTIAGALNLSADSILTNSVGATISVGGKAEILDISVLTNSGTLTLAGGGDFAVGASITNAGTIELTGGTLNMLAELHNAGGTLTVDAGATLDVDGGTIDSGKLTIGGTLVLEGTSLLTHGELDNSGAVTVTGAVAFDKETVDNHQTIEIQADATLTLDQGTTVDNSSGTITVDDHGVLVLDQAEITGGTINNFSSTVGGTIDVTGDSSIDGGATLNKGTVTVESDVTLTLDDVTVSGTAITDNGILKVGSGKTLTLNGASIAGGKLNVSGTLSSSGASTITNSFITNNNVIEAIGGVLVLVATTSATITNAGTLQANGGELDVNGEAVTNTGTLAAINDGTLKLISTTVTNTGATVSVDAGSTLDLVGATIDGGTLTLSGTLVSTGISAIDSADITNTGTIDVTGGTLTIDPVVQHTITNQGLIEANGGELDITGDLIINTGTLEAINGGVLKLDTVKVTNTGGTVTVDGTSKLYLSGVEIDGGHLGNAGHLYSVKGSNTVTAGVTNTGTIEVQDGALDLAGGLSGAGALIIDNGATLELAGATAQTVTFAGGTDTLQLDNVAGQSFTGTIAGQSSAGGTFTVTGAGNITTASGDALDFTASGGTIAAPADILLTPTGSLTGAANGIFVTENGVGDISLTATKDITGLNGNGIWLRDSATGSGDITVTNLTGKAKGTGAGSEGVLVENLNAANDGDITIKQLGGAEGGAYGIDATTHGDGDIGIEAGSAVTGSSVYGIRARSYGAGSETVTTDADSVITSGSSGIVAVNRATSLDASADSTITVNAYGTINSGSSLNQSGNTPAGIQAGYTGDTTSSVANTDVNGSVTINNYANITSGGHAIHAYNYGNGDVTVSDGAGTTVTGAVQGIRAQALSGGTGDVEVTVGANAHVTGTSGYAILAYSIDAGDIDVSLSSGDVLTSGSSGIVAVNYAHAVASAVGSTITVEAHGTIHSGKTLNNDDTTPGAIIAGYKPDGDSTFSSLVNGDVTVESDATITADAGFGIEAFTWGIGDVTVTTGETSSITAAGTAIGAFDHGGGDVSVTNEGSATGAVGLSALAAGAGDITIVNDGDLTGTSTVGIVTNSVGGTGSTHITNTGSVVGATGHAAIFVQQNATGTALIDNSGTIGPDDAGAVTSTTYAIVETGGHVTIDNTGDIDGNISVASATFNNEAGGTWTVSGSSFFGTLSTFSNAGEIDLHDGASISGADGAAFAITNSSAIESWGTTSISGAITNTGSIEIDSGTMTLFGSLSGAGSVTIDANATLDVKGTVAQTITFSGGGAELQIDTGSFGGSVAGFAATDKLDLSTITFDGGTTATYDAETGNLVVSDAYGHSITVKLVGDYSNAHFAGSDDGTGHTLITLNAANDAPSFKAAETSQSTSFSELADTTGAPSTTTDPAPAAIGTIHFTDVDLTDRPQATITDQTVTWLDTDQTTHLTLTADETTALEQALTLQQAGNHNNGAIGWTYSIPDGTLDFLGQGQTVTVVSTVTLNDQHGGTDTAQVTVTISGKNDAPTLDAATLASVGGGDTDPGGATVSDLFAGKFHDVDHGASLKAIAITADNATESQGTWQYEVAGTDQWVDIAGVSDSNALVLSPDTLIRFVPADGYSGTPGTLDVHALDDTYVGDITGASPVSIDITAAGIGHGGSSPASDLAASIGTEVTVPSSSNVDVWTGNVDQSWNNDGNWSLGHVPTAAETASVDTDSTVYLTLDHNGTAIGGLSLSAVTELDITGAGYNPEYESVDSYLLVNGALVNHGYIDVADAYLTASQHVVNTGTIDADGHYATVNFGNLPGSVIDNAGGTLEADDGGHISFFYNTINGGAIDLVGEDSVALLRASIVNGTTLTADASSYFEVLGTTTFNGSASAMSVDGDIHIDVSGKLVLEGTINDTGSVANHGVLVADTGATTILGDLTGSGIVQIMSASLELGGSSDSAIEFVGTSVGTLHLDSTSHFTGTVTGFSYGDNIDLAGIDPKNVSLVSTDSGLQVHYGSGDGDYFTITGEYDEAGFSQTSDGSGGTELVWSHQSPVIDTTHFTHVHDEATNTDTVMGLSVSGSSTETYTVTAETEGAKEGSGVTPSSLDGVSLDQVNTALHSVTYDPGATPPDTDMITFKVTDSLGASDTVNFIFDEGGSDPVTLTGTSGKDVIFATDHSDTLISGGGQDQFVFGPASTTDAVQHTVYGFDTTQDKIDLRQFDTINSVADLTITQQNADTLITLDDHETILLKNVAAGNLHAGDFIVTNHGTT</sequence>
<dbReference type="InterPro" id="IPR011049">
    <property type="entry name" value="Serralysin-like_metalloprot_C"/>
</dbReference>
<dbReference type="RefSeq" id="WP_284267860.1">
    <property type="nucleotide sequence ID" value="NZ_BSOW01000013.1"/>
</dbReference>
<evidence type="ECO:0008006" key="4">
    <source>
        <dbReference type="Google" id="ProtNLM"/>
    </source>
</evidence>
<dbReference type="Proteomes" id="UP001156905">
    <property type="component" value="Unassembled WGS sequence"/>
</dbReference>
<dbReference type="InterPro" id="IPR012332">
    <property type="entry name" value="Autotransporter_pectin_lyase_C"/>
</dbReference>
<dbReference type="EMBL" id="BSOW01000013">
    <property type="protein sequence ID" value="GLR87174.1"/>
    <property type="molecule type" value="Genomic_DNA"/>
</dbReference>
<dbReference type="Gene3D" id="2.160.20.20">
    <property type="match status" value="1"/>
</dbReference>
<protein>
    <recommendedName>
        <fullName evidence="4">FecR protein domain-containing protein</fullName>
    </recommendedName>
</protein>
<keyword evidence="3" id="KW-1185">Reference proteome</keyword>
<feature type="region of interest" description="Disordered" evidence="1">
    <location>
        <begin position="2121"/>
        <end position="2151"/>
    </location>
</feature>
<name>A0ABQ6AYC1_9BRAD</name>
<dbReference type="InterPro" id="IPR011050">
    <property type="entry name" value="Pectin_lyase_fold/virulence"/>
</dbReference>
<dbReference type="PANTHER" id="PTHR38731">
    <property type="entry name" value="LIPL45-RELATED LIPOPROTEIN-RELATED"/>
    <property type="match status" value="1"/>
</dbReference>
<comment type="caution">
    <text evidence="2">The sequence shown here is derived from an EMBL/GenBank/DDBJ whole genome shotgun (WGS) entry which is preliminary data.</text>
</comment>
<reference evidence="3" key="1">
    <citation type="journal article" date="2019" name="Int. J. Syst. Evol. Microbiol.">
        <title>The Global Catalogue of Microorganisms (GCM) 10K type strain sequencing project: providing services to taxonomists for standard genome sequencing and annotation.</title>
        <authorList>
            <consortium name="The Broad Institute Genomics Platform"/>
            <consortium name="The Broad Institute Genome Sequencing Center for Infectious Disease"/>
            <person name="Wu L."/>
            <person name="Ma J."/>
        </authorList>
    </citation>
    <scope>NUCLEOTIDE SEQUENCE [LARGE SCALE GENOMIC DNA]</scope>
    <source>
        <strain evidence="3">NBRC 102520</strain>
    </source>
</reference>
<organism evidence="2 3">
    <name type="scientific">Bradyrhizobium iriomotense</name>
    <dbReference type="NCBI Taxonomy" id="441950"/>
    <lineage>
        <taxon>Bacteria</taxon>
        <taxon>Pseudomonadati</taxon>
        <taxon>Pseudomonadota</taxon>
        <taxon>Alphaproteobacteria</taxon>
        <taxon>Hyphomicrobiales</taxon>
        <taxon>Nitrobacteraceae</taxon>
        <taxon>Bradyrhizobium</taxon>
    </lineage>
</organism>
<feature type="compositionally biased region" description="Low complexity" evidence="1">
    <location>
        <begin position="2136"/>
        <end position="2151"/>
    </location>
</feature>
<evidence type="ECO:0000256" key="1">
    <source>
        <dbReference type="SAM" id="MobiDB-lite"/>
    </source>
</evidence>
<proteinExistence type="predicted"/>
<gene>
    <name evidence="2" type="ORF">GCM10007857_38850</name>
</gene>
<evidence type="ECO:0000313" key="2">
    <source>
        <dbReference type="EMBL" id="GLR87174.1"/>
    </source>
</evidence>
<accession>A0ABQ6AYC1</accession>
<dbReference type="SUPFAM" id="SSF51126">
    <property type="entry name" value="Pectin lyase-like"/>
    <property type="match status" value="1"/>
</dbReference>